<protein>
    <recommendedName>
        <fullName evidence="9">Periplasmic chaperone PpiD</fullName>
    </recommendedName>
    <alternativeName>
        <fullName evidence="10">Periplasmic folding chaperone</fullName>
    </alternativeName>
</protein>
<evidence type="ECO:0000256" key="7">
    <source>
        <dbReference type="ARBA" id="ARBA00023186"/>
    </source>
</evidence>
<evidence type="ECO:0000256" key="11">
    <source>
        <dbReference type="PROSITE-ProRule" id="PRU00278"/>
    </source>
</evidence>
<keyword evidence="11" id="KW-0697">Rotamase</keyword>
<dbReference type="Pfam" id="PF00639">
    <property type="entry name" value="Rotamase"/>
    <property type="match status" value="1"/>
</dbReference>
<name>A0A5E7FJ10_PSEFL</name>
<dbReference type="GO" id="GO:0005886">
    <property type="term" value="C:plasma membrane"/>
    <property type="evidence" value="ECO:0007669"/>
    <property type="project" value="UniProtKB-SubCell"/>
</dbReference>
<dbReference type="EMBL" id="CABVHX010000041">
    <property type="protein sequence ID" value="VVO38167.1"/>
    <property type="molecule type" value="Genomic_DNA"/>
</dbReference>
<sequence>MLQNIRDNSQGWIAKTIIGIIVVLMAFTGIEAIFQATTNSQNAATVNGEDISQNELSQAVDMQRRQLMQQLGKDFDASLLDEKMLRESALKGLIDRKLLLQGADEAKFAFSEGALDQVILLTPEFQVDGKFSSERFDQVIRQLGYSRMQFRQMLAQEMLIGQLRAGVAGSGFVTDAEVLAFARLEKQTRDFATLNVKADPAAVKLTDDEVKAYYDEHVKEFMTPDQVVIDYLELKKASFFDQVTVKDEDLQAAYQKEIANLSEQRRAAHILIEVNDKTTEAQAKAKIEEVQARLAKGEKFEALAKEFSQDPGSANNGGDLGYAGPGVYDPAFEKTLYSLAKDQVSEPVRTDFGFHLIKLLGVEAPEVPSLASLKDKLTRDLKAAQVEQRFVEATKQLEDSAFEASDLAQPAADLKLTVHTSKPFGREGGEGIAANRAVVTAAFSTEVLDESANSTAIELDPDTVIVLRAKEHLKPAQLPLESVNAAIRTQLTKEHASAAAKTKAEKLIADLRDGKAPLDKAVDGQSWKTTEAATRGQEGVEPAVLQALFRMPKPAAKDKPTFTSVTLPDGSLMIVRLNGVNEAAAPTEEEKVQYRRFLASREGQQDFAAYRKQLESQADIKKF</sequence>
<dbReference type="SUPFAM" id="SSF54534">
    <property type="entry name" value="FKBP-like"/>
    <property type="match status" value="1"/>
</dbReference>
<keyword evidence="4 12" id="KW-0812">Transmembrane</keyword>
<dbReference type="PROSITE" id="PS01096">
    <property type="entry name" value="PPIC_PPIASE_1"/>
    <property type="match status" value="1"/>
</dbReference>
<keyword evidence="2" id="KW-1003">Cell membrane</keyword>
<keyword evidence="7" id="KW-0143">Chaperone</keyword>
<evidence type="ECO:0000256" key="4">
    <source>
        <dbReference type="ARBA" id="ARBA00022692"/>
    </source>
</evidence>
<reference evidence="14 15" key="1">
    <citation type="submission" date="2019-09" db="EMBL/GenBank/DDBJ databases">
        <authorList>
            <person name="Chandra G."/>
            <person name="Truman W A."/>
        </authorList>
    </citation>
    <scope>NUCLEOTIDE SEQUENCE [LARGE SCALE GENOMIC DNA]</scope>
    <source>
        <strain evidence="14">PS718</strain>
    </source>
</reference>
<dbReference type="InterPro" id="IPR023058">
    <property type="entry name" value="PPIase_PpiC_CS"/>
</dbReference>
<evidence type="ECO:0000256" key="12">
    <source>
        <dbReference type="SAM" id="Phobius"/>
    </source>
</evidence>
<dbReference type="RefSeq" id="WP_150605485.1">
    <property type="nucleotide sequence ID" value="NZ_CABVHX010000041.1"/>
</dbReference>
<keyword evidence="5 12" id="KW-1133">Transmembrane helix</keyword>
<dbReference type="PROSITE" id="PS50198">
    <property type="entry name" value="PPIC_PPIASE_2"/>
    <property type="match status" value="1"/>
</dbReference>
<dbReference type="Gene3D" id="1.10.4030.10">
    <property type="entry name" value="Porin chaperone SurA, peptide-binding domain"/>
    <property type="match status" value="1"/>
</dbReference>
<organism evidence="14 15">
    <name type="scientific">Pseudomonas fluorescens</name>
    <dbReference type="NCBI Taxonomy" id="294"/>
    <lineage>
        <taxon>Bacteria</taxon>
        <taxon>Pseudomonadati</taxon>
        <taxon>Pseudomonadota</taxon>
        <taxon>Gammaproteobacteria</taxon>
        <taxon>Pseudomonadales</taxon>
        <taxon>Pseudomonadaceae</taxon>
        <taxon>Pseudomonas</taxon>
    </lineage>
</organism>
<gene>
    <name evidence="14" type="primary">ppiD</name>
    <name evidence="14" type="ORF">PS718_05548</name>
</gene>
<keyword evidence="6 12" id="KW-0472">Membrane</keyword>
<evidence type="ECO:0000259" key="13">
    <source>
        <dbReference type="PROSITE" id="PS50198"/>
    </source>
</evidence>
<dbReference type="InterPro" id="IPR027304">
    <property type="entry name" value="Trigger_fact/SurA_dom_sf"/>
</dbReference>
<comment type="similarity">
    <text evidence="8">Belongs to the PpiD chaperone family.</text>
</comment>
<evidence type="ECO:0000256" key="1">
    <source>
        <dbReference type="ARBA" id="ARBA00004382"/>
    </source>
</evidence>
<dbReference type="GO" id="GO:0003755">
    <property type="term" value="F:peptidyl-prolyl cis-trans isomerase activity"/>
    <property type="evidence" value="ECO:0007669"/>
    <property type="project" value="UniProtKB-KW"/>
</dbReference>
<dbReference type="Pfam" id="PF13624">
    <property type="entry name" value="SurA_N_3"/>
    <property type="match status" value="1"/>
</dbReference>
<accession>A0A5E7FJ10</accession>
<keyword evidence="3" id="KW-0997">Cell inner membrane</keyword>
<dbReference type="AlphaFoldDB" id="A0A5E7FJ10"/>
<dbReference type="InterPro" id="IPR000297">
    <property type="entry name" value="PPIase_PpiC"/>
</dbReference>
<comment type="subcellular location">
    <subcellularLocation>
        <location evidence="1">Cell inner membrane</location>
        <topology evidence="1">Single-pass type II membrane protein</topology>
        <orientation evidence="1">Periplasmic side</orientation>
    </subcellularLocation>
</comment>
<feature type="transmembrane region" description="Helical" evidence="12">
    <location>
        <begin position="12"/>
        <end position="34"/>
    </location>
</feature>
<dbReference type="InterPro" id="IPR046357">
    <property type="entry name" value="PPIase_dom_sf"/>
</dbReference>
<keyword evidence="11 14" id="KW-0413">Isomerase</keyword>
<dbReference type="SUPFAM" id="SSF109998">
    <property type="entry name" value="Triger factor/SurA peptide-binding domain-like"/>
    <property type="match status" value="1"/>
</dbReference>
<evidence type="ECO:0000256" key="5">
    <source>
        <dbReference type="ARBA" id="ARBA00022989"/>
    </source>
</evidence>
<dbReference type="PANTHER" id="PTHR47529">
    <property type="entry name" value="PEPTIDYL-PROLYL CIS-TRANS ISOMERASE D"/>
    <property type="match status" value="1"/>
</dbReference>
<evidence type="ECO:0000256" key="6">
    <source>
        <dbReference type="ARBA" id="ARBA00023136"/>
    </source>
</evidence>
<evidence type="ECO:0000256" key="10">
    <source>
        <dbReference type="ARBA" id="ARBA00042775"/>
    </source>
</evidence>
<evidence type="ECO:0000256" key="8">
    <source>
        <dbReference type="ARBA" id="ARBA00038408"/>
    </source>
</evidence>
<dbReference type="Proteomes" id="UP000325375">
    <property type="component" value="Unassembled WGS sequence"/>
</dbReference>
<dbReference type="PANTHER" id="PTHR47529:SF1">
    <property type="entry name" value="PERIPLASMIC CHAPERONE PPID"/>
    <property type="match status" value="1"/>
</dbReference>
<evidence type="ECO:0000256" key="3">
    <source>
        <dbReference type="ARBA" id="ARBA00022519"/>
    </source>
</evidence>
<evidence type="ECO:0000256" key="9">
    <source>
        <dbReference type="ARBA" id="ARBA00040743"/>
    </source>
</evidence>
<dbReference type="InterPro" id="IPR052029">
    <property type="entry name" value="PpiD_chaperone"/>
</dbReference>
<evidence type="ECO:0000313" key="14">
    <source>
        <dbReference type="EMBL" id="VVO38167.1"/>
    </source>
</evidence>
<dbReference type="Gene3D" id="3.10.50.40">
    <property type="match status" value="1"/>
</dbReference>
<feature type="domain" description="PpiC" evidence="13">
    <location>
        <begin position="262"/>
        <end position="361"/>
    </location>
</feature>
<evidence type="ECO:0000313" key="15">
    <source>
        <dbReference type="Proteomes" id="UP000325375"/>
    </source>
</evidence>
<evidence type="ECO:0000256" key="2">
    <source>
        <dbReference type="ARBA" id="ARBA00022475"/>
    </source>
</evidence>
<proteinExistence type="inferred from homology"/>